<dbReference type="EMBL" id="BPLR01019699">
    <property type="protein sequence ID" value="GIX70789.1"/>
    <property type="molecule type" value="Genomic_DNA"/>
</dbReference>
<dbReference type="Proteomes" id="UP001054945">
    <property type="component" value="Unassembled WGS sequence"/>
</dbReference>
<protein>
    <submittedName>
        <fullName evidence="2">Uncharacterized protein</fullName>
    </submittedName>
</protein>
<keyword evidence="3" id="KW-1185">Reference proteome</keyword>
<comment type="caution">
    <text evidence="2">The sequence shown here is derived from an EMBL/GenBank/DDBJ whole genome shotgun (WGS) entry which is preliminary data.</text>
</comment>
<name>A0AAV4MFM3_CAEEX</name>
<organism evidence="2 3">
    <name type="scientific">Caerostris extrusa</name>
    <name type="common">Bark spider</name>
    <name type="synonym">Caerostris bankana</name>
    <dbReference type="NCBI Taxonomy" id="172846"/>
    <lineage>
        <taxon>Eukaryota</taxon>
        <taxon>Metazoa</taxon>
        <taxon>Ecdysozoa</taxon>
        <taxon>Arthropoda</taxon>
        <taxon>Chelicerata</taxon>
        <taxon>Arachnida</taxon>
        <taxon>Araneae</taxon>
        <taxon>Araneomorphae</taxon>
        <taxon>Entelegynae</taxon>
        <taxon>Araneoidea</taxon>
        <taxon>Araneidae</taxon>
        <taxon>Caerostris</taxon>
    </lineage>
</organism>
<feature type="region of interest" description="Disordered" evidence="1">
    <location>
        <begin position="78"/>
        <end position="100"/>
    </location>
</feature>
<gene>
    <name evidence="2" type="ORF">CEXT_304111</name>
</gene>
<evidence type="ECO:0000256" key="1">
    <source>
        <dbReference type="SAM" id="MobiDB-lite"/>
    </source>
</evidence>
<feature type="compositionally biased region" description="Polar residues" evidence="1">
    <location>
        <begin position="90"/>
        <end position="100"/>
    </location>
</feature>
<reference evidence="2 3" key="1">
    <citation type="submission" date="2021-06" db="EMBL/GenBank/DDBJ databases">
        <title>Caerostris extrusa draft genome.</title>
        <authorList>
            <person name="Kono N."/>
            <person name="Arakawa K."/>
        </authorList>
    </citation>
    <scope>NUCLEOTIDE SEQUENCE [LARGE SCALE GENOMIC DNA]</scope>
</reference>
<sequence>MSHVSEWGGGGTDVRKRNNLDSKAQYPRLKYDVPKRTWEIAWWALRSSLSGRWIMTGGNLGMASAVIFQSCMTALSASRGSNWLARRTSPVPSMDTSLPQ</sequence>
<evidence type="ECO:0000313" key="2">
    <source>
        <dbReference type="EMBL" id="GIX70789.1"/>
    </source>
</evidence>
<proteinExistence type="predicted"/>
<accession>A0AAV4MFM3</accession>
<evidence type="ECO:0000313" key="3">
    <source>
        <dbReference type="Proteomes" id="UP001054945"/>
    </source>
</evidence>
<dbReference type="AlphaFoldDB" id="A0AAV4MFM3"/>